<dbReference type="InterPro" id="IPR011010">
    <property type="entry name" value="DNA_brk_join_enz"/>
</dbReference>
<dbReference type="PROSITE" id="PS51898">
    <property type="entry name" value="TYR_RECOMBINASE"/>
    <property type="match status" value="1"/>
</dbReference>
<reference evidence="6 7" key="1">
    <citation type="submission" date="2024-09" db="EMBL/GenBank/DDBJ databases">
        <title>Draft genome sequences of 6 high pH adapted Marinobacter shengliensis sp. isolated from Mariana forearc serpentinite mud volcanoes.</title>
        <authorList>
            <person name="Elkassas S."/>
            <person name="Serres M."/>
            <person name="Michael N."/>
            <person name="Amina P."/>
            <person name="Teodora Z."/>
            <person name="Julie H."/>
        </authorList>
    </citation>
    <scope>NUCLEOTIDE SEQUENCE [LARGE SCALE GENOMIC DNA]</scope>
    <source>
        <strain evidence="6 7">EB4</strain>
    </source>
</reference>
<comment type="similarity">
    <text evidence="1">Belongs to the 'phage' integrase family.</text>
</comment>
<dbReference type="SUPFAM" id="SSF56349">
    <property type="entry name" value="DNA breaking-rejoining enzymes"/>
    <property type="match status" value="1"/>
</dbReference>
<evidence type="ECO:0000256" key="4">
    <source>
        <dbReference type="ARBA" id="ARBA00023172"/>
    </source>
</evidence>
<keyword evidence="2" id="KW-0229">DNA integration</keyword>
<organism evidence="6 7">
    <name type="scientific">Marinobacter shengliensis</name>
    <dbReference type="NCBI Taxonomy" id="1389223"/>
    <lineage>
        <taxon>Bacteria</taxon>
        <taxon>Pseudomonadati</taxon>
        <taxon>Pseudomonadota</taxon>
        <taxon>Gammaproteobacteria</taxon>
        <taxon>Pseudomonadales</taxon>
        <taxon>Marinobacteraceae</taxon>
        <taxon>Marinobacter</taxon>
    </lineage>
</organism>
<evidence type="ECO:0000256" key="2">
    <source>
        <dbReference type="ARBA" id="ARBA00022908"/>
    </source>
</evidence>
<accession>A0ABV4W3C4</accession>
<comment type="caution">
    <text evidence="6">The sequence shown here is derived from an EMBL/GenBank/DDBJ whole genome shotgun (WGS) entry which is preliminary data.</text>
</comment>
<dbReference type="Gene3D" id="1.10.150.130">
    <property type="match status" value="1"/>
</dbReference>
<dbReference type="InterPro" id="IPR038488">
    <property type="entry name" value="Integrase_DNA-bd_sf"/>
</dbReference>
<dbReference type="Gene3D" id="3.30.160.390">
    <property type="entry name" value="Integrase, DNA-binding domain"/>
    <property type="match status" value="1"/>
</dbReference>
<dbReference type="PANTHER" id="PTHR30629">
    <property type="entry name" value="PROPHAGE INTEGRASE"/>
    <property type="match status" value="1"/>
</dbReference>
<dbReference type="Pfam" id="PF13356">
    <property type="entry name" value="Arm-DNA-bind_3"/>
    <property type="match status" value="1"/>
</dbReference>
<dbReference type="InterPro" id="IPR050808">
    <property type="entry name" value="Phage_Integrase"/>
</dbReference>
<dbReference type="Gene3D" id="1.10.443.10">
    <property type="entry name" value="Intergrase catalytic core"/>
    <property type="match status" value="1"/>
</dbReference>
<dbReference type="Proteomes" id="UP001576762">
    <property type="component" value="Unassembled WGS sequence"/>
</dbReference>
<feature type="domain" description="Tyr recombinase" evidence="5">
    <location>
        <begin position="214"/>
        <end position="400"/>
    </location>
</feature>
<keyword evidence="4" id="KW-0233">DNA recombination</keyword>
<keyword evidence="3" id="KW-0238">DNA-binding</keyword>
<dbReference type="InterPro" id="IPR013762">
    <property type="entry name" value="Integrase-like_cat_sf"/>
</dbReference>
<dbReference type="EMBL" id="JBHFLD010000004">
    <property type="protein sequence ID" value="MFB2714659.1"/>
    <property type="molecule type" value="Genomic_DNA"/>
</dbReference>
<protein>
    <submittedName>
        <fullName evidence="6">Tyrosine-type recombinase/integrase</fullName>
    </submittedName>
</protein>
<proteinExistence type="inferred from homology"/>
<evidence type="ECO:0000313" key="6">
    <source>
        <dbReference type="EMBL" id="MFB2714659.1"/>
    </source>
</evidence>
<gene>
    <name evidence="6" type="ORF">ACE05E_04110</name>
</gene>
<dbReference type="RefSeq" id="WP_374812986.1">
    <property type="nucleotide sequence ID" value="NZ_JBHFLD010000004.1"/>
</dbReference>
<dbReference type="PANTHER" id="PTHR30629:SF2">
    <property type="entry name" value="PROPHAGE INTEGRASE INTS-RELATED"/>
    <property type="match status" value="1"/>
</dbReference>
<name>A0ABV4W3C4_9GAMM</name>
<evidence type="ECO:0000259" key="5">
    <source>
        <dbReference type="PROSITE" id="PS51898"/>
    </source>
</evidence>
<sequence length="427" mass="48004">MKLTNTKVKSLPVPTDKGQVFHWDSETRGFGLRITSAGAKSWIVQGRVNGKTRRYTLGPFELLAADDARKRAQAKLLEMYDGKDPQVEKKKLKAQSETLREVMEDYVQHKRTKNGPLRPSSKEDIRRCVENTFSDWADKPVVTISRDACIKKFRELSKTAPVQTNQAFRNLRALLNWAREKNATADGTYPILPVNPVSQMFKKGGLVQWNPERARATRIPKDRIGAVWALLEDHANPEHHITTTCISADLIAFMLLTGTRVSEACKLTWKHVKLDSKVPTFHLHETKNHNPVTLPIGPVLHEVLSRRHAECIKGNDYVFPAVRGKKGYLSDPRALFKKVSEVAGEHLHPHALRRTFEDVAQTVGVDSDQRRQLLNHLANDVHGQNYANNPDPAVLMPAMEKIGDWITKQGGIARAAAKGENVVPMKA</sequence>
<evidence type="ECO:0000256" key="3">
    <source>
        <dbReference type="ARBA" id="ARBA00023125"/>
    </source>
</evidence>
<dbReference type="InterPro" id="IPR025166">
    <property type="entry name" value="Integrase_DNA_bind_dom"/>
</dbReference>
<dbReference type="InterPro" id="IPR002104">
    <property type="entry name" value="Integrase_catalytic"/>
</dbReference>
<evidence type="ECO:0000256" key="1">
    <source>
        <dbReference type="ARBA" id="ARBA00008857"/>
    </source>
</evidence>
<evidence type="ECO:0000313" key="7">
    <source>
        <dbReference type="Proteomes" id="UP001576762"/>
    </source>
</evidence>
<dbReference type="InterPro" id="IPR010998">
    <property type="entry name" value="Integrase_recombinase_N"/>
</dbReference>
<keyword evidence="7" id="KW-1185">Reference proteome</keyword>
<dbReference type="Pfam" id="PF00589">
    <property type="entry name" value="Phage_integrase"/>
    <property type="match status" value="1"/>
</dbReference>